<evidence type="ECO:0000313" key="7">
    <source>
        <dbReference type="EMBL" id="TGL56372.1"/>
    </source>
</evidence>
<accession>A0A4R9JUA8</accession>
<keyword evidence="2" id="KW-1003">Cell membrane</keyword>
<organism evidence="7 8">
    <name type="scientific">Leptospira ognonensis</name>
    <dbReference type="NCBI Taxonomy" id="2484945"/>
    <lineage>
        <taxon>Bacteria</taxon>
        <taxon>Pseudomonadati</taxon>
        <taxon>Spirochaetota</taxon>
        <taxon>Spirochaetia</taxon>
        <taxon>Leptospirales</taxon>
        <taxon>Leptospiraceae</taxon>
        <taxon>Leptospira</taxon>
    </lineage>
</organism>
<dbReference type="PANTHER" id="PTHR30213">
    <property type="entry name" value="INNER MEMBRANE PROTEIN YHJD"/>
    <property type="match status" value="1"/>
</dbReference>
<evidence type="ECO:0000313" key="8">
    <source>
        <dbReference type="Proteomes" id="UP000297693"/>
    </source>
</evidence>
<dbReference type="OrthoDB" id="345544at2"/>
<protein>
    <submittedName>
        <fullName evidence="7">YihY/virulence factor BrkB family protein</fullName>
    </submittedName>
</protein>
<comment type="subcellular location">
    <subcellularLocation>
        <location evidence="1">Cell membrane</location>
        <topology evidence="1">Multi-pass membrane protein</topology>
    </subcellularLocation>
</comment>
<feature type="transmembrane region" description="Helical" evidence="6">
    <location>
        <begin position="202"/>
        <end position="222"/>
    </location>
</feature>
<dbReference type="Proteomes" id="UP000297693">
    <property type="component" value="Unassembled WGS sequence"/>
</dbReference>
<evidence type="ECO:0000256" key="5">
    <source>
        <dbReference type="ARBA" id="ARBA00023136"/>
    </source>
</evidence>
<sequence length="271" mass="31684">MARFKDFFRIVWESDLHGLASEISFTFLLTLFPLMVVFVSLIGLIENPKTINLLTDQVGKILPEPIFQPIEKSVENLTKIKNYKILAFSILFSFFSSLTIFGAIIKSLRTISSEGVKIGFWQSQWMSLRMMLVSVLLILVYFYTSYGLYLLERFLFLTWKIRIFRKNPEFFLAIITFLVIVSLFSFFYSYASSKRTPILNSLPGATFAALLWLPLTFGFQYYLKLKNVGVNYSFAYYLLSKMVVLMLYAYINATFFLWGYVWNRTRIVKSK</sequence>
<feature type="transmembrane region" description="Helical" evidence="6">
    <location>
        <begin position="126"/>
        <end position="150"/>
    </location>
</feature>
<feature type="transmembrane region" description="Helical" evidence="6">
    <location>
        <begin position="234"/>
        <end position="261"/>
    </location>
</feature>
<keyword evidence="4 6" id="KW-1133">Transmembrane helix</keyword>
<gene>
    <name evidence="7" type="ORF">EHQ58_17235</name>
</gene>
<feature type="transmembrane region" description="Helical" evidence="6">
    <location>
        <begin position="25"/>
        <end position="45"/>
    </location>
</feature>
<comment type="caution">
    <text evidence="7">The sequence shown here is derived from an EMBL/GenBank/DDBJ whole genome shotgun (WGS) entry which is preliminary data.</text>
</comment>
<dbReference type="InterPro" id="IPR017039">
    <property type="entry name" value="Virul_fac_BrkB"/>
</dbReference>
<evidence type="ECO:0000256" key="6">
    <source>
        <dbReference type="SAM" id="Phobius"/>
    </source>
</evidence>
<dbReference type="PANTHER" id="PTHR30213:SF0">
    <property type="entry name" value="UPF0761 MEMBRANE PROTEIN YIHY"/>
    <property type="match status" value="1"/>
</dbReference>
<feature type="transmembrane region" description="Helical" evidence="6">
    <location>
        <begin position="85"/>
        <end position="105"/>
    </location>
</feature>
<proteinExistence type="predicted"/>
<evidence type="ECO:0000256" key="3">
    <source>
        <dbReference type="ARBA" id="ARBA00022692"/>
    </source>
</evidence>
<evidence type="ECO:0000256" key="2">
    <source>
        <dbReference type="ARBA" id="ARBA00022475"/>
    </source>
</evidence>
<reference evidence="7" key="1">
    <citation type="journal article" date="2019" name="PLoS Negl. Trop. Dis.">
        <title>Revisiting the worldwide diversity of Leptospira species in the environment.</title>
        <authorList>
            <person name="Vincent A.T."/>
            <person name="Schiettekatte O."/>
            <person name="Bourhy P."/>
            <person name="Veyrier F.J."/>
            <person name="Picardeau M."/>
        </authorList>
    </citation>
    <scope>NUCLEOTIDE SEQUENCE [LARGE SCALE GENOMIC DNA]</scope>
    <source>
        <strain evidence="7">201702476</strain>
    </source>
</reference>
<dbReference type="Pfam" id="PF03631">
    <property type="entry name" value="Virul_fac_BrkB"/>
    <property type="match status" value="1"/>
</dbReference>
<evidence type="ECO:0000256" key="4">
    <source>
        <dbReference type="ARBA" id="ARBA00022989"/>
    </source>
</evidence>
<name>A0A4R9JUA8_9LEPT</name>
<keyword evidence="8" id="KW-1185">Reference proteome</keyword>
<feature type="transmembrane region" description="Helical" evidence="6">
    <location>
        <begin position="170"/>
        <end position="190"/>
    </location>
</feature>
<dbReference type="AlphaFoldDB" id="A0A4R9JUA8"/>
<keyword evidence="5 6" id="KW-0472">Membrane</keyword>
<evidence type="ECO:0000256" key="1">
    <source>
        <dbReference type="ARBA" id="ARBA00004651"/>
    </source>
</evidence>
<dbReference type="PIRSF" id="PIRSF035875">
    <property type="entry name" value="RNase_BN"/>
    <property type="match status" value="1"/>
</dbReference>
<dbReference type="GO" id="GO:0005886">
    <property type="term" value="C:plasma membrane"/>
    <property type="evidence" value="ECO:0007669"/>
    <property type="project" value="UniProtKB-SubCell"/>
</dbReference>
<keyword evidence="3 6" id="KW-0812">Transmembrane</keyword>
<dbReference type="EMBL" id="RQGD01000046">
    <property type="protein sequence ID" value="TGL56372.1"/>
    <property type="molecule type" value="Genomic_DNA"/>
</dbReference>